<sequence>MESRLRIKPLPAPPEKQKITFRLPVPVLETFNTYLAVYKEIYGQDPSPDFVAEQIFSSFFELDRAFAAYVKQGSEAEQTKPKKERKRAVLPAEPAAPVDLVQP</sequence>
<evidence type="ECO:0000313" key="3">
    <source>
        <dbReference type="Proteomes" id="UP000568888"/>
    </source>
</evidence>
<reference evidence="3" key="1">
    <citation type="submission" date="2020-06" db="EMBL/GenBank/DDBJ databases">
        <title>Draft genomic sequecing of Geomonas sp. Red736.</title>
        <authorList>
            <person name="Itoh H."/>
            <person name="Xu Z.X."/>
            <person name="Ushijima N."/>
            <person name="Masuda Y."/>
            <person name="Shiratori Y."/>
            <person name="Senoo K."/>
        </authorList>
    </citation>
    <scope>NUCLEOTIDE SEQUENCE [LARGE SCALE GENOMIC DNA]</scope>
    <source>
        <strain evidence="3">Red736</strain>
    </source>
</reference>
<dbReference type="EMBL" id="BLXY01000002">
    <property type="protein sequence ID" value="GFO63604.1"/>
    <property type="molecule type" value="Genomic_DNA"/>
</dbReference>
<evidence type="ECO:0000313" key="2">
    <source>
        <dbReference type="EMBL" id="GFO63604.1"/>
    </source>
</evidence>
<proteinExistence type="predicted"/>
<dbReference type="RefSeq" id="WP_183346454.1">
    <property type="nucleotide sequence ID" value="NZ_BLXY01000002.1"/>
</dbReference>
<protein>
    <recommendedName>
        <fullName evidence="4">DUF2274 domain-containing protein</fullName>
    </recommendedName>
</protein>
<dbReference type="AlphaFoldDB" id="A0A6V8MUP2"/>
<feature type="region of interest" description="Disordered" evidence="1">
    <location>
        <begin position="72"/>
        <end position="103"/>
    </location>
</feature>
<comment type="caution">
    <text evidence="2">The sequence shown here is derived from an EMBL/GenBank/DDBJ whole genome shotgun (WGS) entry which is preliminary data.</text>
</comment>
<name>A0A6V8MUP2_9BACT</name>
<gene>
    <name evidence="2" type="ORF">GMPD_15230</name>
</gene>
<evidence type="ECO:0000256" key="1">
    <source>
        <dbReference type="SAM" id="MobiDB-lite"/>
    </source>
</evidence>
<evidence type="ECO:0008006" key="4">
    <source>
        <dbReference type="Google" id="ProtNLM"/>
    </source>
</evidence>
<accession>A0A6V8MUP2</accession>
<organism evidence="2 3">
    <name type="scientific">Geomonas paludis</name>
    <dbReference type="NCBI Taxonomy" id="2740185"/>
    <lineage>
        <taxon>Bacteria</taxon>
        <taxon>Pseudomonadati</taxon>
        <taxon>Thermodesulfobacteriota</taxon>
        <taxon>Desulfuromonadia</taxon>
        <taxon>Geobacterales</taxon>
        <taxon>Geobacteraceae</taxon>
        <taxon>Geomonas</taxon>
    </lineage>
</organism>
<dbReference type="Proteomes" id="UP000568888">
    <property type="component" value="Unassembled WGS sequence"/>
</dbReference>